<name>A0AAD5IR54_ACENE</name>
<accession>A0AAD5IR54</accession>
<evidence type="ECO:0000313" key="3">
    <source>
        <dbReference type="Proteomes" id="UP001064489"/>
    </source>
</evidence>
<evidence type="ECO:0000256" key="1">
    <source>
        <dbReference type="SAM" id="MobiDB-lite"/>
    </source>
</evidence>
<proteinExistence type="predicted"/>
<protein>
    <submittedName>
        <fullName evidence="2">Uncharacterized protein</fullName>
    </submittedName>
</protein>
<dbReference type="EMBL" id="JAJSOW010000103">
    <property type="protein sequence ID" value="KAI9174416.1"/>
    <property type="molecule type" value="Genomic_DNA"/>
</dbReference>
<gene>
    <name evidence="2" type="ORF">LWI28_016937</name>
</gene>
<reference evidence="2" key="2">
    <citation type="submission" date="2023-02" db="EMBL/GenBank/DDBJ databases">
        <authorList>
            <person name="Swenson N.G."/>
            <person name="Wegrzyn J.L."/>
            <person name="Mcevoy S.L."/>
        </authorList>
    </citation>
    <scope>NUCLEOTIDE SEQUENCE</scope>
    <source>
        <strain evidence="2">91603</strain>
        <tissue evidence="2">Leaf</tissue>
    </source>
</reference>
<sequence length="188" mass="20201">MLPALKGVIGRSGRVTEEAVSKTLSGGELCGEISATTMEEGIIDIDQGSMLVVVTLQQQDKNANKWVGNETQETTIDGEGLKEHDGEHGIVGCCDMNDGPNIIIPIIQPPFDKMESEAHMNSLRGLEQFGTKLEIYEPTLLIEPFTSGGPGSFSKRSRNNKIGAKLSRSGRGMKLRNIGENKQGCGGK</sequence>
<comment type="caution">
    <text evidence="2">The sequence shown here is derived from an EMBL/GenBank/DDBJ whole genome shotgun (WGS) entry which is preliminary data.</text>
</comment>
<keyword evidence="3" id="KW-1185">Reference proteome</keyword>
<reference evidence="2" key="1">
    <citation type="journal article" date="2022" name="Plant J.">
        <title>Strategies of tolerance reflected in two North American maple genomes.</title>
        <authorList>
            <person name="McEvoy S.L."/>
            <person name="Sezen U.U."/>
            <person name="Trouern-Trend A."/>
            <person name="McMahon S.M."/>
            <person name="Schaberg P.G."/>
            <person name="Yang J."/>
            <person name="Wegrzyn J.L."/>
            <person name="Swenson N.G."/>
        </authorList>
    </citation>
    <scope>NUCLEOTIDE SEQUENCE</scope>
    <source>
        <strain evidence="2">91603</strain>
    </source>
</reference>
<feature type="region of interest" description="Disordered" evidence="1">
    <location>
        <begin position="147"/>
        <end position="188"/>
    </location>
</feature>
<organism evidence="2 3">
    <name type="scientific">Acer negundo</name>
    <name type="common">Box elder</name>
    <dbReference type="NCBI Taxonomy" id="4023"/>
    <lineage>
        <taxon>Eukaryota</taxon>
        <taxon>Viridiplantae</taxon>
        <taxon>Streptophyta</taxon>
        <taxon>Embryophyta</taxon>
        <taxon>Tracheophyta</taxon>
        <taxon>Spermatophyta</taxon>
        <taxon>Magnoliopsida</taxon>
        <taxon>eudicotyledons</taxon>
        <taxon>Gunneridae</taxon>
        <taxon>Pentapetalae</taxon>
        <taxon>rosids</taxon>
        <taxon>malvids</taxon>
        <taxon>Sapindales</taxon>
        <taxon>Sapindaceae</taxon>
        <taxon>Hippocastanoideae</taxon>
        <taxon>Acereae</taxon>
        <taxon>Acer</taxon>
    </lineage>
</organism>
<dbReference type="AlphaFoldDB" id="A0AAD5IR54"/>
<evidence type="ECO:0000313" key="2">
    <source>
        <dbReference type="EMBL" id="KAI9174416.1"/>
    </source>
</evidence>
<dbReference type="Proteomes" id="UP001064489">
    <property type="component" value="Chromosome 8"/>
</dbReference>